<evidence type="ECO:0000256" key="1">
    <source>
        <dbReference type="ARBA" id="ARBA00023015"/>
    </source>
</evidence>
<sequence length="276" mass="32592">MKSNNTFTKIFTHEKLPFLELRYSNNTKHYKEHIHDTFSIGINLEDKSIYTNKDKKYNFDVGMIAVVNPNEVHSCNPIKETPNLYYMLYLDEKWCCGIQNLVCDEISTFKAFPENIIYDINLYNEFKSLCENIFSDIDYNEKEDELINFFTKLFGKYLNKSTTKVEDPLFDKILDFLNKNYKENISLEIVSEKFGLNPFYVIRLFKSNINMTPHTYLLNIKINRAKELLKKGESIVDTALECGFSDQSHFHRNFLKIVATTPKSYQDNFKVNFVQE</sequence>
<dbReference type="PROSITE" id="PS00041">
    <property type="entry name" value="HTH_ARAC_FAMILY_1"/>
    <property type="match status" value="1"/>
</dbReference>
<keyword evidence="3" id="KW-0010">Activator</keyword>
<dbReference type="InterPro" id="IPR018060">
    <property type="entry name" value="HTH_AraC"/>
</dbReference>
<name>A0A5R8Y2Y7_9BACT</name>
<reference evidence="6 7" key="1">
    <citation type="submission" date="2019-05" db="EMBL/GenBank/DDBJ databases">
        <title>Arcobacter sp. nov., isolated from sea sediment.</title>
        <authorList>
            <person name="Kim W."/>
        </authorList>
    </citation>
    <scope>NUCLEOTIDE SEQUENCE [LARGE SCALE GENOMIC DNA]</scope>
    <source>
        <strain evidence="6 7">CAU 1517</strain>
    </source>
</reference>
<dbReference type="PANTHER" id="PTHR46796:SF2">
    <property type="entry name" value="TRANSCRIPTIONAL REGULATORY PROTEIN"/>
    <property type="match status" value="1"/>
</dbReference>
<evidence type="ECO:0000256" key="3">
    <source>
        <dbReference type="ARBA" id="ARBA00023159"/>
    </source>
</evidence>
<dbReference type="InterPro" id="IPR037923">
    <property type="entry name" value="HTH-like"/>
</dbReference>
<dbReference type="PROSITE" id="PS01124">
    <property type="entry name" value="HTH_ARAC_FAMILY_2"/>
    <property type="match status" value="1"/>
</dbReference>
<dbReference type="Gene3D" id="1.10.10.60">
    <property type="entry name" value="Homeodomain-like"/>
    <property type="match status" value="2"/>
</dbReference>
<dbReference type="InterPro" id="IPR050204">
    <property type="entry name" value="AraC_XylS_family_regulators"/>
</dbReference>
<dbReference type="AlphaFoldDB" id="A0A5R8Y2Y7"/>
<gene>
    <name evidence="6" type="ORF">FDK22_04990</name>
</gene>
<keyword evidence="2" id="KW-0238">DNA-binding</keyword>
<dbReference type="InterPro" id="IPR003313">
    <property type="entry name" value="AraC-bd"/>
</dbReference>
<proteinExistence type="predicted"/>
<evidence type="ECO:0000256" key="2">
    <source>
        <dbReference type="ARBA" id="ARBA00023125"/>
    </source>
</evidence>
<dbReference type="PANTHER" id="PTHR46796">
    <property type="entry name" value="HTH-TYPE TRANSCRIPTIONAL ACTIVATOR RHAS-RELATED"/>
    <property type="match status" value="1"/>
</dbReference>
<keyword evidence="7" id="KW-1185">Reference proteome</keyword>
<organism evidence="6 7">
    <name type="scientific">Arcobacter arenosus</name>
    <dbReference type="NCBI Taxonomy" id="2576037"/>
    <lineage>
        <taxon>Bacteria</taxon>
        <taxon>Pseudomonadati</taxon>
        <taxon>Campylobacterota</taxon>
        <taxon>Epsilonproteobacteria</taxon>
        <taxon>Campylobacterales</taxon>
        <taxon>Arcobacteraceae</taxon>
        <taxon>Arcobacter</taxon>
    </lineage>
</organism>
<dbReference type="InterPro" id="IPR009057">
    <property type="entry name" value="Homeodomain-like_sf"/>
</dbReference>
<dbReference type="GO" id="GO:0003700">
    <property type="term" value="F:DNA-binding transcription factor activity"/>
    <property type="evidence" value="ECO:0007669"/>
    <property type="project" value="InterPro"/>
</dbReference>
<feature type="domain" description="HTH araC/xylS-type" evidence="5">
    <location>
        <begin position="171"/>
        <end position="268"/>
    </location>
</feature>
<dbReference type="InterPro" id="IPR018062">
    <property type="entry name" value="HTH_AraC-typ_CS"/>
</dbReference>
<comment type="caution">
    <text evidence="6">The sequence shown here is derived from an EMBL/GenBank/DDBJ whole genome shotgun (WGS) entry which is preliminary data.</text>
</comment>
<protein>
    <submittedName>
        <fullName evidence="6">Helix-turn-helix domain-containing protein</fullName>
    </submittedName>
</protein>
<evidence type="ECO:0000313" key="6">
    <source>
        <dbReference type="EMBL" id="TLP39230.1"/>
    </source>
</evidence>
<evidence type="ECO:0000259" key="5">
    <source>
        <dbReference type="PROSITE" id="PS01124"/>
    </source>
</evidence>
<dbReference type="Pfam" id="PF12833">
    <property type="entry name" value="HTH_18"/>
    <property type="match status" value="1"/>
</dbReference>
<dbReference type="SMART" id="SM00342">
    <property type="entry name" value="HTH_ARAC"/>
    <property type="match status" value="1"/>
</dbReference>
<dbReference type="EMBL" id="VANU01000002">
    <property type="protein sequence ID" value="TLP39230.1"/>
    <property type="molecule type" value="Genomic_DNA"/>
</dbReference>
<evidence type="ECO:0000313" key="7">
    <source>
        <dbReference type="Proteomes" id="UP000308901"/>
    </source>
</evidence>
<keyword evidence="4" id="KW-0804">Transcription</keyword>
<dbReference type="OrthoDB" id="112032at2"/>
<dbReference type="GO" id="GO:0043565">
    <property type="term" value="F:sequence-specific DNA binding"/>
    <property type="evidence" value="ECO:0007669"/>
    <property type="project" value="InterPro"/>
</dbReference>
<dbReference type="SUPFAM" id="SSF51215">
    <property type="entry name" value="Regulatory protein AraC"/>
    <property type="match status" value="1"/>
</dbReference>
<dbReference type="Proteomes" id="UP000308901">
    <property type="component" value="Unassembled WGS sequence"/>
</dbReference>
<keyword evidence="1" id="KW-0805">Transcription regulation</keyword>
<dbReference type="Pfam" id="PF02311">
    <property type="entry name" value="AraC_binding"/>
    <property type="match status" value="1"/>
</dbReference>
<accession>A0A5R8Y2Y7</accession>
<dbReference type="RefSeq" id="WP_138151814.1">
    <property type="nucleotide sequence ID" value="NZ_VANU01000002.1"/>
</dbReference>
<dbReference type="SUPFAM" id="SSF46689">
    <property type="entry name" value="Homeodomain-like"/>
    <property type="match status" value="2"/>
</dbReference>
<evidence type="ECO:0000256" key="4">
    <source>
        <dbReference type="ARBA" id="ARBA00023163"/>
    </source>
</evidence>